<sequence>MPATQKKARQFAKALNGGSAEAQEMQPVLRQLLLDIEERDMSYYNLKLLDVPAYAQGIREQDAAYKGRLTLAAAEAIRFCRDHYGEVDYQIRYMLEGLLQQLLRSTLELSPAAWQRLLQLYGLEFKKPGDIGDALRTMPVLLTLNQLEKHLKKHGPDEQLTAYLSQVLAATEDQTSGYGSGNAVKVRVKLQELLGAKDDAGLPTVRFPDGDALGQALNEFVDGLAPADARTRPWLQLLQTWQKASGGQPSAKYLKEVDAAVTAIGPDEVRRQGDAWLRLLAALPVEERQHTHTYNDDSTYTYSSWDFLQEPSLNVGKALAWTLGPLADTAVLLHLAALTEKCYRKIPGRGPLAVGLGNACLLALSQGGLPGVAQLSRLRPKVRQANTQELIGRYIEKGAEKLGVTPAEIEDMAVPTAGLTNGRADYDYGNYHVVLQLADGKADVSWHKGDKALKSAPAALKQSHAEELKELKADQTQAQQTYTTQRDRLDRSFVEGRRMPYRWFRQYYLEHGLVNQLAERLIWRFYHADGTHTDALWLNGAWHDAQEKPVPTPADEAQVQLWHPVLAATDEVLAWRGLLERRELRQPLKQAFREVYLLTPPEERTRTYSNRMAAHVLKQHQFNSLAKLRGWRYSLMGAYDKGYESDAARLSLPAPDLRAEFWVSEVNADGAWNDTGIWHYVSTDQLRFTRLDGDDALPLTDIPPLVFSEVMRDVDLFVGVASVGNDPLWRDGGGLVQYRNYWESYSFGELSEVAKNRKLVLQRLVPRLKIGKVSEVQDKFLVVRGKLRTYKIHMGSGNILMEPNDQYLCIVPDRSPKQTAATDVFLPFEGDAILSIILSKALLLADDDKITDETITRQIKS</sequence>
<evidence type="ECO:0000259" key="2">
    <source>
        <dbReference type="Pfam" id="PF24879"/>
    </source>
</evidence>
<reference evidence="4" key="1">
    <citation type="submission" date="2018-05" db="EMBL/GenBank/DDBJ databases">
        <authorList>
            <person name="Nie L."/>
        </authorList>
    </citation>
    <scope>NUCLEOTIDE SEQUENCE [LARGE SCALE GENOMIC DNA]</scope>
    <source>
        <strain evidence="4">NL</strain>
    </source>
</reference>
<dbReference type="RefSeq" id="WP_111477852.1">
    <property type="nucleotide sequence ID" value="NZ_QHKM01000002.1"/>
</dbReference>
<dbReference type="InterPro" id="IPR056639">
    <property type="entry name" value="DUF7737"/>
</dbReference>
<dbReference type="EMBL" id="QHKM01000002">
    <property type="protein sequence ID" value="RAK68239.1"/>
    <property type="molecule type" value="Genomic_DNA"/>
</dbReference>
<protein>
    <submittedName>
        <fullName evidence="3">DUF4132 domain-containing protein</fullName>
    </submittedName>
</protein>
<feature type="domain" description="DUF4132" evidence="1">
    <location>
        <begin position="451"/>
        <end position="631"/>
    </location>
</feature>
<gene>
    <name evidence="3" type="ORF">DLM85_09420</name>
</gene>
<dbReference type="Pfam" id="PF13569">
    <property type="entry name" value="DUF4132"/>
    <property type="match status" value="1"/>
</dbReference>
<dbReference type="InterPro" id="IPR025406">
    <property type="entry name" value="DUF4132"/>
</dbReference>
<comment type="caution">
    <text evidence="3">The sequence shown here is derived from an EMBL/GenBank/DDBJ whole genome shotgun (WGS) entry which is preliminary data.</text>
</comment>
<organism evidence="3 4">
    <name type="scientific">Hymenobacter edaphi</name>
    <dbReference type="NCBI Taxonomy" id="2211146"/>
    <lineage>
        <taxon>Bacteria</taxon>
        <taxon>Pseudomonadati</taxon>
        <taxon>Bacteroidota</taxon>
        <taxon>Cytophagia</taxon>
        <taxon>Cytophagales</taxon>
        <taxon>Hymenobacteraceae</taxon>
        <taxon>Hymenobacter</taxon>
    </lineage>
</organism>
<dbReference type="Pfam" id="PF24879">
    <property type="entry name" value="DUF7737"/>
    <property type="match status" value="1"/>
</dbReference>
<accession>A0A328BNQ7</accession>
<evidence type="ECO:0000259" key="1">
    <source>
        <dbReference type="Pfam" id="PF13569"/>
    </source>
</evidence>
<dbReference type="OrthoDB" id="9763697at2"/>
<proteinExistence type="predicted"/>
<keyword evidence="4" id="KW-1185">Reference proteome</keyword>
<dbReference type="Proteomes" id="UP000248553">
    <property type="component" value="Unassembled WGS sequence"/>
</dbReference>
<dbReference type="AlphaFoldDB" id="A0A328BNQ7"/>
<evidence type="ECO:0000313" key="4">
    <source>
        <dbReference type="Proteomes" id="UP000248553"/>
    </source>
</evidence>
<name>A0A328BNQ7_9BACT</name>
<evidence type="ECO:0000313" key="3">
    <source>
        <dbReference type="EMBL" id="RAK68239.1"/>
    </source>
</evidence>
<feature type="domain" description="DUF7737" evidence="2">
    <location>
        <begin position="754"/>
        <end position="859"/>
    </location>
</feature>